<name>A0A026W2L2_OOCBI</name>
<sequence length="204" mass="23662">MTCESAYEMWTALQRVHEKKDPTSKLAASQAFHDYRYETGIEMSKHIANVKNLARRCKDLNDELSETSVMAKLLQGLPAKYRSVATIWCNKSEKDQHLHELCAMLEHEEAAQDADDLATAKMEALNVKQDNKKKTQHKKTLKSIQKKKDRFVVLIVTGLVMWRLSARKNRFVVLIVTGLVMWRLSARVIKERTPRNRNQRNRVV</sequence>
<feature type="coiled-coil region" evidence="1">
    <location>
        <begin position="43"/>
        <end position="70"/>
    </location>
</feature>
<gene>
    <name evidence="2" type="ORF">X777_11268</name>
</gene>
<dbReference type="AlphaFoldDB" id="A0A026W2L2"/>
<keyword evidence="3" id="KW-1185">Reference proteome</keyword>
<dbReference type="OrthoDB" id="8063677at2759"/>
<keyword evidence="1" id="KW-0175">Coiled coil</keyword>
<dbReference type="Pfam" id="PF14223">
    <property type="entry name" value="Retrotran_gag_2"/>
    <property type="match status" value="1"/>
</dbReference>
<reference evidence="2 3" key="1">
    <citation type="journal article" date="2014" name="Curr. Biol.">
        <title>The genome of the clonal raider ant Cerapachys biroi.</title>
        <authorList>
            <person name="Oxley P.R."/>
            <person name="Ji L."/>
            <person name="Fetter-Pruneda I."/>
            <person name="McKenzie S.K."/>
            <person name="Li C."/>
            <person name="Hu H."/>
            <person name="Zhang G."/>
            <person name="Kronauer D.J."/>
        </authorList>
    </citation>
    <scope>NUCLEOTIDE SEQUENCE [LARGE SCALE GENOMIC DNA]</scope>
</reference>
<evidence type="ECO:0000313" key="2">
    <source>
        <dbReference type="EMBL" id="EZA50325.1"/>
    </source>
</evidence>
<proteinExistence type="predicted"/>
<evidence type="ECO:0000256" key="1">
    <source>
        <dbReference type="SAM" id="Coils"/>
    </source>
</evidence>
<protein>
    <recommendedName>
        <fullName evidence="4">Copia protein</fullName>
    </recommendedName>
</protein>
<accession>A0A026W2L2</accession>
<dbReference type="Proteomes" id="UP000053097">
    <property type="component" value="Unassembled WGS sequence"/>
</dbReference>
<organism evidence="2 3">
    <name type="scientific">Ooceraea biroi</name>
    <name type="common">Clonal raider ant</name>
    <name type="synonym">Cerapachys biroi</name>
    <dbReference type="NCBI Taxonomy" id="2015173"/>
    <lineage>
        <taxon>Eukaryota</taxon>
        <taxon>Metazoa</taxon>
        <taxon>Ecdysozoa</taxon>
        <taxon>Arthropoda</taxon>
        <taxon>Hexapoda</taxon>
        <taxon>Insecta</taxon>
        <taxon>Pterygota</taxon>
        <taxon>Neoptera</taxon>
        <taxon>Endopterygota</taxon>
        <taxon>Hymenoptera</taxon>
        <taxon>Apocrita</taxon>
        <taxon>Aculeata</taxon>
        <taxon>Formicoidea</taxon>
        <taxon>Formicidae</taxon>
        <taxon>Dorylinae</taxon>
        <taxon>Ooceraea</taxon>
    </lineage>
</organism>
<dbReference type="EMBL" id="KK107461">
    <property type="protein sequence ID" value="EZA50325.1"/>
    <property type="molecule type" value="Genomic_DNA"/>
</dbReference>
<evidence type="ECO:0008006" key="4">
    <source>
        <dbReference type="Google" id="ProtNLM"/>
    </source>
</evidence>
<evidence type="ECO:0000313" key="3">
    <source>
        <dbReference type="Proteomes" id="UP000053097"/>
    </source>
</evidence>